<evidence type="ECO:0000256" key="11">
    <source>
        <dbReference type="ARBA" id="ARBA00047906"/>
    </source>
</evidence>
<keyword evidence="8" id="KW-0472">Membrane</keyword>
<evidence type="ECO:0000256" key="12">
    <source>
        <dbReference type="ARBA" id="ARBA00049543"/>
    </source>
</evidence>
<comment type="similarity">
    <text evidence="2 13">Belongs to the taffazin family.</text>
</comment>
<dbReference type="GO" id="GO:0007007">
    <property type="term" value="P:inner mitochondrial membrane organization"/>
    <property type="evidence" value="ECO:0007669"/>
    <property type="project" value="TreeGrafter"/>
</dbReference>
<dbReference type="PRINTS" id="PR00979">
    <property type="entry name" value="TAFAZZIN"/>
</dbReference>
<dbReference type="GO" id="GO:0005743">
    <property type="term" value="C:mitochondrial inner membrane"/>
    <property type="evidence" value="ECO:0007669"/>
    <property type="project" value="UniProtKB-SubCell"/>
</dbReference>
<keyword evidence="16" id="KW-1185">Reference proteome</keyword>
<evidence type="ECO:0000259" key="15">
    <source>
        <dbReference type="SMART" id="SM00563"/>
    </source>
</evidence>
<evidence type="ECO:0000256" key="13">
    <source>
        <dbReference type="RuleBase" id="RU365062"/>
    </source>
</evidence>
<dbReference type="CDD" id="cd07989">
    <property type="entry name" value="LPLAT_AGPAT-like"/>
    <property type="match status" value="1"/>
</dbReference>
<dbReference type="InterPro" id="IPR002123">
    <property type="entry name" value="Plipid/glycerol_acylTrfase"/>
</dbReference>
<protein>
    <recommendedName>
        <fullName evidence="13">Tafazzin family protein</fullName>
    </recommendedName>
</protein>
<evidence type="ECO:0000313" key="16">
    <source>
        <dbReference type="Proteomes" id="UP000046393"/>
    </source>
</evidence>
<sequence length="294" mass="33821">MLCAPLWSGCLTCGLFPILTYPTAEADSLMEDDLKLKCGWPFPAVQSSLYRYGSYAVMTVVFSGAKLLFSFEKLVILGLNQMTVVNRRTFMDALSDTSRPLITVANHRTTMDDPLVWSFFTWREFFANIRRFRYTLAAHNICFTNIFYSKFFSLGKCIPIIRGAGVYQRGMEYCLEQLKTSQWVHIYPEGRVTPHPIRIKWGVARLIMDSPIPPLVIPIWVQNMSKVWPPNPPYYPKFGNHVTVTVGEVLDMAKYLPLLKGKTELEKRKELADFIQGKLYELGNTVSQIQWIHE</sequence>
<dbReference type="SUPFAM" id="SSF69593">
    <property type="entry name" value="Glycerol-3-phosphate (1)-acyltransferase"/>
    <property type="match status" value="1"/>
</dbReference>
<feature type="domain" description="Phospholipid/glycerol acyltransferase" evidence="15">
    <location>
        <begin position="101"/>
        <end position="224"/>
    </location>
</feature>
<keyword evidence="3" id="KW-0808">Transferase</keyword>
<organism evidence="16 17">
    <name type="scientific">Syphacia muris</name>
    <dbReference type="NCBI Taxonomy" id="451379"/>
    <lineage>
        <taxon>Eukaryota</taxon>
        <taxon>Metazoa</taxon>
        <taxon>Ecdysozoa</taxon>
        <taxon>Nematoda</taxon>
        <taxon>Chromadorea</taxon>
        <taxon>Rhabditida</taxon>
        <taxon>Spirurina</taxon>
        <taxon>Oxyuridomorpha</taxon>
        <taxon>Oxyuroidea</taxon>
        <taxon>Oxyuridae</taxon>
        <taxon>Syphacia</taxon>
    </lineage>
</organism>
<feature type="chain" id="PRO_5005893271" description="Tafazzin family protein" evidence="14">
    <location>
        <begin position="27"/>
        <end position="294"/>
    </location>
</feature>
<evidence type="ECO:0000256" key="2">
    <source>
        <dbReference type="ARBA" id="ARBA00010524"/>
    </source>
</evidence>
<dbReference type="GO" id="GO:0035965">
    <property type="term" value="P:cardiolipin acyl-chain remodeling"/>
    <property type="evidence" value="ECO:0007669"/>
    <property type="project" value="TreeGrafter"/>
</dbReference>
<dbReference type="Pfam" id="PF01553">
    <property type="entry name" value="Acyltransferase"/>
    <property type="match status" value="1"/>
</dbReference>
<evidence type="ECO:0000256" key="9">
    <source>
        <dbReference type="ARBA" id="ARBA00023315"/>
    </source>
</evidence>
<dbReference type="GO" id="GO:0047184">
    <property type="term" value="F:1-acylglycerophosphocholine O-acyltransferase activity"/>
    <property type="evidence" value="ECO:0007669"/>
    <property type="project" value="TreeGrafter"/>
</dbReference>
<comment type="catalytic activity">
    <reaction evidence="12">
        <text>1,2-di-(9Z-octadecenoyl)-sn-glycero-3-phosphocholine + 1-hexadecanoyl-sn-glycero-3-phosphocholine = 1-hexadecanoyl-2-(9Z-octadecenoyl)-sn-glycero-3-phosphocholine + 1-(9Z-octadecenoyl)-sn-glycero-3-phosphocholine</text>
        <dbReference type="Rhea" id="RHEA:43816"/>
        <dbReference type="ChEBI" id="CHEBI:28610"/>
        <dbReference type="ChEBI" id="CHEBI:72998"/>
        <dbReference type="ChEBI" id="CHEBI:73001"/>
        <dbReference type="ChEBI" id="CHEBI:74669"/>
    </reaction>
    <physiologicalReaction direction="left-to-right" evidence="12">
        <dbReference type="Rhea" id="RHEA:43817"/>
    </physiologicalReaction>
    <physiologicalReaction direction="right-to-left" evidence="12">
        <dbReference type="Rhea" id="RHEA:43818"/>
    </physiologicalReaction>
</comment>
<dbReference type="AlphaFoldDB" id="A0A0N5AN05"/>
<keyword evidence="4" id="KW-1000">Mitochondrion outer membrane</keyword>
<keyword evidence="5" id="KW-0999">Mitochondrion inner membrane</keyword>
<proteinExistence type="inferred from homology"/>
<dbReference type="PANTHER" id="PTHR12497:SF0">
    <property type="entry name" value="TAFAZZIN"/>
    <property type="match status" value="1"/>
</dbReference>
<dbReference type="WBParaSite" id="SMUV_0000597901-mRNA-1">
    <property type="protein sequence ID" value="SMUV_0000597901-mRNA-1"/>
    <property type="gene ID" value="SMUV_0000597901"/>
</dbReference>
<evidence type="ECO:0000256" key="3">
    <source>
        <dbReference type="ARBA" id="ARBA00022679"/>
    </source>
</evidence>
<dbReference type="STRING" id="451379.A0A0N5AN05"/>
<keyword evidence="9" id="KW-0012">Acyltransferase</keyword>
<evidence type="ECO:0000256" key="4">
    <source>
        <dbReference type="ARBA" id="ARBA00022787"/>
    </source>
</evidence>
<feature type="signal peptide" evidence="14">
    <location>
        <begin position="1"/>
        <end position="26"/>
    </location>
</feature>
<dbReference type="PANTHER" id="PTHR12497">
    <property type="entry name" value="TAZ PROTEIN TAFAZZIN"/>
    <property type="match status" value="1"/>
</dbReference>
<evidence type="ECO:0000256" key="6">
    <source>
        <dbReference type="ARBA" id="ARBA00023098"/>
    </source>
</evidence>
<evidence type="ECO:0000256" key="8">
    <source>
        <dbReference type="ARBA" id="ARBA00023136"/>
    </source>
</evidence>
<evidence type="ECO:0000256" key="14">
    <source>
        <dbReference type="SAM" id="SignalP"/>
    </source>
</evidence>
<dbReference type="GO" id="GO:0005741">
    <property type="term" value="C:mitochondrial outer membrane"/>
    <property type="evidence" value="ECO:0007669"/>
    <property type="project" value="UniProtKB-SubCell"/>
</dbReference>
<accession>A0A0N5AN05</accession>
<comment type="catalytic activity">
    <reaction evidence="11">
        <text>1'-[1,2-diacyl-sn-glycero-3-phospho],3'-[1-acyl-sn-glycero-3-phospho]-glycerol + a 1,2-diacyl-sn-glycero-3-phosphocholine = a cardiolipin + a 1-acyl-sn-glycero-3-phosphocholine</text>
        <dbReference type="Rhea" id="RHEA:33731"/>
        <dbReference type="ChEBI" id="CHEBI:57643"/>
        <dbReference type="ChEBI" id="CHEBI:58168"/>
        <dbReference type="ChEBI" id="CHEBI:62237"/>
        <dbReference type="ChEBI" id="CHEBI:64743"/>
    </reaction>
    <physiologicalReaction direction="left-to-right" evidence="11">
        <dbReference type="Rhea" id="RHEA:33732"/>
    </physiologicalReaction>
    <physiologicalReaction direction="right-to-left" evidence="11">
        <dbReference type="Rhea" id="RHEA:33733"/>
    </physiologicalReaction>
</comment>
<dbReference type="Proteomes" id="UP000046393">
    <property type="component" value="Unplaced"/>
</dbReference>
<name>A0A0N5AN05_9BILA</name>
<dbReference type="SMART" id="SM00563">
    <property type="entry name" value="PlsC"/>
    <property type="match status" value="1"/>
</dbReference>
<evidence type="ECO:0000313" key="17">
    <source>
        <dbReference type="WBParaSite" id="SMUV_0000597901-mRNA-1"/>
    </source>
</evidence>
<dbReference type="InterPro" id="IPR000872">
    <property type="entry name" value="Tafazzin"/>
</dbReference>
<keyword evidence="6" id="KW-0443">Lipid metabolism</keyword>
<reference evidence="17" key="1">
    <citation type="submission" date="2017-02" db="UniProtKB">
        <authorList>
            <consortium name="WormBaseParasite"/>
        </authorList>
    </citation>
    <scope>IDENTIFICATION</scope>
</reference>
<comment type="subcellular location">
    <subcellularLocation>
        <location evidence="1">Mitochondrion inner membrane</location>
        <topology evidence="1">Peripheral membrane protein</topology>
        <orientation evidence="1">Intermembrane side</orientation>
    </subcellularLocation>
    <subcellularLocation>
        <location evidence="10">Mitochondrion outer membrane</location>
        <topology evidence="10">Peripheral membrane protein</topology>
        <orientation evidence="10">Intermembrane side</orientation>
    </subcellularLocation>
</comment>
<evidence type="ECO:0000256" key="7">
    <source>
        <dbReference type="ARBA" id="ARBA00023128"/>
    </source>
</evidence>
<keyword evidence="7" id="KW-0496">Mitochondrion</keyword>
<evidence type="ECO:0000256" key="5">
    <source>
        <dbReference type="ARBA" id="ARBA00022792"/>
    </source>
</evidence>
<evidence type="ECO:0000256" key="10">
    <source>
        <dbReference type="ARBA" id="ARBA00024323"/>
    </source>
</evidence>
<evidence type="ECO:0000256" key="1">
    <source>
        <dbReference type="ARBA" id="ARBA00004137"/>
    </source>
</evidence>
<keyword evidence="14" id="KW-0732">Signal</keyword>